<dbReference type="GO" id="GO:0016020">
    <property type="term" value="C:membrane"/>
    <property type="evidence" value="ECO:0007669"/>
    <property type="project" value="TreeGrafter"/>
</dbReference>
<organism evidence="4 5">
    <name type="scientific">Vitrella brassicaformis (strain CCMP3155)</name>
    <dbReference type="NCBI Taxonomy" id="1169540"/>
    <lineage>
        <taxon>Eukaryota</taxon>
        <taxon>Sar</taxon>
        <taxon>Alveolata</taxon>
        <taxon>Colpodellida</taxon>
        <taxon>Vitrellaceae</taxon>
        <taxon>Vitrella</taxon>
    </lineage>
</organism>
<dbReference type="PhylomeDB" id="A0A0G4GPY2"/>
<feature type="domain" description="AB hydrolase-1" evidence="3">
    <location>
        <begin position="195"/>
        <end position="316"/>
    </location>
</feature>
<dbReference type="PANTHER" id="PTHR43798:SF33">
    <property type="entry name" value="HYDROLASE, PUTATIVE (AFU_ORTHOLOGUE AFUA_2G14860)-RELATED"/>
    <property type="match status" value="1"/>
</dbReference>
<evidence type="ECO:0000259" key="3">
    <source>
        <dbReference type="Pfam" id="PF00561"/>
    </source>
</evidence>
<dbReference type="PANTHER" id="PTHR43798">
    <property type="entry name" value="MONOACYLGLYCEROL LIPASE"/>
    <property type="match status" value="1"/>
</dbReference>
<keyword evidence="2" id="KW-0472">Membrane</keyword>
<sequence>MSNEHSMLPPQRVSDDTSPAEPDSGATTADADSPSDRLNEVSLLSSPLPPSPYVSPSRLGHTTAEDHRDPERRRALPPEVNGWLKGAYRYVYTMLVFHIHSTIAWTAIGIAIVAALACVINPLMWPCFILFVWRRYRRYREGMKQSKLFDGGPIKDVDDLKERLLSHLGPQEEGTFRTRDGLNLRYGIFGNGDKTILLCNGVNCSYLLWSPAHTALQRIYTSMGGKGEVWTDDFRVVTWDYRGQFDSDDPCDAVRFSVERLTDDALDLMVHLGIPKFHGMGGWSTGVQIALQFAATYPDKVERLFLVNGNWGHTLTCAFQISWYLPNPLVPRILHSLIWVCRYGICPYPNLYAIFLRIYRVVIHWLRRYLWKPLGVLTGIPTYEWMMLLNASDVFGNTASHANNVGIILQALDCHSVAALLPEVRTPTVMLTGLLDAMTPPYQQYEMAGIIPNIHLVPFLLGTHHSIEEYPNQIARLMVDFFCRDWDDFKRKCPGRVRLAPIMIDR</sequence>
<dbReference type="InterPro" id="IPR029058">
    <property type="entry name" value="AB_hydrolase_fold"/>
</dbReference>
<feature type="region of interest" description="Disordered" evidence="1">
    <location>
        <begin position="1"/>
        <end position="74"/>
    </location>
</feature>
<dbReference type="SUPFAM" id="SSF53474">
    <property type="entry name" value="alpha/beta-Hydrolases"/>
    <property type="match status" value="1"/>
</dbReference>
<dbReference type="InParanoid" id="A0A0G4GPY2"/>
<keyword evidence="2" id="KW-0812">Transmembrane</keyword>
<dbReference type="Gene3D" id="3.40.50.1820">
    <property type="entry name" value="alpha/beta hydrolase"/>
    <property type="match status" value="1"/>
</dbReference>
<accession>A0A0G4GPY2</accession>
<gene>
    <name evidence="4" type="ORF">Vbra_10204</name>
</gene>
<dbReference type="AlphaFoldDB" id="A0A0G4GPY2"/>
<dbReference type="Proteomes" id="UP000041254">
    <property type="component" value="Unassembled WGS sequence"/>
</dbReference>
<dbReference type="InterPro" id="IPR000073">
    <property type="entry name" value="AB_hydrolase_1"/>
</dbReference>
<evidence type="ECO:0000313" key="5">
    <source>
        <dbReference type="Proteomes" id="UP000041254"/>
    </source>
</evidence>
<feature type="compositionally biased region" description="Basic and acidic residues" evidence="1">
    <location>
        <begin position="63"/>
        <end position="74"/>
    </location>
</feature>
<protein>
    <recommendedName>
        <fullName evidence="3">AB hydrolase-1 domain-containing protein</fullName>
    </recommendedName>
</protein>
<evidence type="ECO:0000256" key="2">
    <source>
        <dbReference type="SAM" id="Phobius"/>
    </source>
</evidence>
<dbReference type="InterPro" id="IPR050266">
    <property type="entry name" value="AB_hydrolase_sf"/>
</dbReference>
<feature type="transmembrane region" description="Helical" evidence="2">
    <location>
        <begin position="103"/>
        <end position="133"/>
    </location>
</feature>
<name>A0A0G4GPY2_VITBC</name>
<dbReference type="GO" id="GO:0046464">
    <property type="term" value="P:acylglycerol catabolic process"/>
    <property type="evidence" value="ECO:0007669"/>
    <property type="project" value="TreeGrafter"/>
</dbReference>
<evidence type="ECO:0000256" key="1">
    <source>
        <dbReference type="SAM" id="MobiDB-lite"/>
    </source>
</evidence>
<evidence type="ECO:0000313" key="4">
    <source>
        <dbReference type="EMBL" id="CEM32423.1"/>
    </source>
</evidence>
<dbReference type="GO" id="GO:0047372">
    <property type="term" value="F:monoacylglycerol lipase activity"/>
    <property type="evidence" value="ECO:0007669"/>
    <property type="project" value="TreeGrafter"/>
</dbReference>
<dbReference type="EMBL" id="CDMY01000752">
    <property type="protein sequence ID" value="CEM32423.1"/>
    <property type="molecule type" value="Genomic_DNA"/>
</dbReference>
<proteinExistence type="predicted"/>
<dbReference type="VEuPathDB" id="CryptoDB:Vbra_10204"/>
<dbReference type="Pfam" id="PF00561">
    <property type="entry name" value="Abhydrolase_1"/>
    <property type="match status" value="1"/>
</dbReference>
<dbReference type="OrthoDB" id="19657at2759"/>
<reference evidence="4 5" key="1">
    <citation type="submission" date="2014-11" db="EMBL/GenBank/DDBJ databases">
        <authorList>
            <person name="Zhu J."/>
            <person name="Qi W."/>
            <person name="Song R."/>
        </authorList>
    </citation>
    <scope>NUCLEOTIDE SEQUENCE [LARGE SCALE GENOMIC DNA]</scope>
</reference>
<keyword evidence="2" id="KW-1133">Transmembrane helix</keyword>
<keyword evidence="5" id="KW-1185">Reference proteome</keyword>